<evidence type="ECO:0000313" key="4">
    <source>
        <dbReference type="Proteomes" id="UP000799750"/>
    </source>
</evidence>
<proteinExistence type="predicted"/>
<feature type="region of interest" description="Disordered" evidence="1">
    <location>
        <begin position="1"/>
        <end position="27"/>
    </location>
</feature>
<dbReference type="Proteomes" id="UP000799750">
    <property type="component" value="Unassembled WGS sequence"/>
</dbReference>
<keyword evidence="2" id="KW-0812">Transmembrane</keyword>
<evidence type="ECO:0000256" key="1">
    <source>
        <dbReference type="SAM" id="MobiDB-lite"/>
    </source>
</evidence>
<reference evidence="3" key="1">
    <citation type="journal article" date="2020" name="Stud. Mycol.">
        <title>101 Dothideomycetes genomes: a test case for predicting lifestyles and emergence of pathogens.</title>
        <authorList>
            <person name="Haridas S."/>
            <person name="Albert R."/>
            <person name="Binder M."/>
            <person name="Bloem J."/>
            <person name="Labutti K."/>
            <person name="Salamov A."/>
            <person name="Andreopoulos B."/>
            <person name="Baker S."/>
            <person name="Barry K."/>
            <person name="Bills G."/>
            <person name="Bluhm B."/>
            <person name="Cannon C."/>
            <person name="Castanera R."/>
            <person name="Culley D."/>
            <person name="Daum C."/>
            <person name="Ezra D."/>
            <person name="Gonzalez J."/>
            <person name="Henrissat B."/>
            <person name="Kuo A."/>
            <person name="Liang C."/>
            <person name="Lipzen A."/>
            <person name="Lutzoni F."/>
            <person name="Magnuson J."/>
            <person name="Mondo S."/>
            <person name="Nolan M."/>
            <person name="Ohm R."/>
            <person name="Pangilinan J."/>
            <person name="Park H.-J."/>
            <person name="Ramirez L."/>
            <person name="Alfaro M."/>
            <person name="Sun H."/>
            <person name="Tritt A."/>
            <person name="Yoshinaga Y."/>
            <person name="Zwiers L.-H."/>
            <person name="Turgeon B."/>
            <person name="Goodwin S."/>
            <person name="Spatafora J."/>
            <person name="Crous P."/>
            <person name="Grigoriev I."/>
        </authorList>
    </citation>
    <scope>NUCLEOTIDE SEQUENCE</scope>
    <source>
        <strain evidence="3">CBS 269.34</strain>
    </source>
</reference>
<dbReference type="OrthoDB" id="4160064at2759"/>
<feature type="transmembrane region" description="Helical" evidence="2">
    <location>
        <begin position="129"/>
        <end position="148"/>
    </location>
</feature>
<sequence>MAPSPKSETSPLHPQISEGPSSNTPNRLTQGAINVLSISRLVAGTASIVAPGLMVSLFRITVSGPGALILPRMFGVRDGVLAELLWTADGTQNDKRELKRALWAGLATDTLDLASCVFGLATGTLSKPAFGLLGGGAMVFMALGTIGLRGV</sequence>
<dbReference type="EMBL" id="MU004190">
    <property type="protein sequence ID" value="KAF2494541.1"/>
    <property type="molecule type" value="Genomic_DNA"/>
</dbReference>
<keyword evidence="2" id="KW-0472">Membrane</keyword>
<accession>A0A6A6QQ70</accession>
<keyword evidence="2" id="KW-1133">Transmembrane helix</keyword>
<name>A0A6A6QQ70_9PEZI</name>
<keyword evidence="4" id="KW-1185">Reference proteome</keyword>
<evidence type="ECO:0000313" key="3">
    <source>
        <dbReference type="EMBL" id="KAF2494541.1"/>
    </source>
</evidence>
<dbReference type="AlphaFoldDB" id="A0A6A6QQ70"/>
<protein>
    <submittedName>
        <fullName evidence="3">Uncharacterized protein</fullName>
    </submittedName>
</protein>
<gene>
    <name evidence="3" type="ORF">BU16DRAFT_527613</name>
</gene>
<evidence type="ECO:0000256" key="2">
    <source>
        <dbReference type="SAM" id="Phobius"/>
    </source>
</evidence>
<organism evidence="3 4">
    <name type="scientific">Lophium mytilinum</name>
    <dbReference type="NCBI Taxonomy" id="390894"/>
    <lineage>
        <taxon>Eukaryota</taxon>
        <taxon>Fungi</taxon>
        <taxon>Dikarya</taxon>
        <taxon>Ascomycota</taxon>
        <taxon>Pezizomycotina</taxon>
        <taxon>Dothideomycetes</taxon>
        <taxon>Pleosporomycetidae</taxon>
        <taxon>Mytilinidiales</taxon>
        <taxon>Mytilinidiaceae</taxon>
        <taxon>Lophium</taxon>
    </lineage>
</organism>